<sequence>MSEGIIFSGNGICVADGKGRFALPLDMRKAVKASSGENRLCLTIHTQLPCAIGFGLSHKQWLEEQVVEMERSAREKGLNFDAEAEREARFADMEDLNFDDGGRFFMPPDIKDMMGISDAIVFVGASRHIQMWDPKTLLASEGRSPRVRHAVEKFLSERAAGGGK</sequence>
<dbReference type="AlphaFoldDB" id="A0A7W6BGJ9"/>
<dbReference type="GO" id="GO:2000143">
    <property type="term" value="P:negative regulation of DNA-templated transcription initiation"/>
    <property type="evidence" value="ECO:0007669"/>
    <property type="project" value="TreeGrafter"/>
</dbReference>
<organism evidence="1 2">
    <name type="scientific">Sphingobium jiangsuense</name>
    <dbReference type="NCBI Taxonomy" id="870476"/>
    <lineage>
        <taxon>Bacteria</taxon>
        <taxon>Pseudomonadati</taxon>
        <taxon>Pseudomonadota</taxon>
        <taxon>Alphaproteobacteria</taxon>
        <taxon>Sphingomonadales</taxon>
        <taxon>Sphingomonadaceae</taxon>
        <taxon>Sphingobium</taxon>
    </lineage>
</organism>
<gene>
    <name evidence="1" type="ORF">GGR43_002290</name>
</gene>
<dbReference type="Proteomes" id="UP000571950">
    <property type="component" value="Unassembled WGS sequence"/>
</dbReference>
<protein>
    <submittedName>
        <fullName evidence="1">MraZ protein</fullName>
    </submittedName>
</protein>
<dbReference type="RefSeq" id="WP_188072080.1">
    <property type="nucleotide sequence ID" value="NZ_BSPS01000209.1"/>
</dbReference>
<dbReference type="EMBL" id="JACIDT010000007">
    <property type="protein sequence ID" value="MBB3926570.1"/>
    <property type="molecule type" value="Genomic_DNA"/>
</dbReference>
<dbReference type="InterPro" id="IPR003444">
    <property type="entry name" value="MraZ"/>
</dbReference>
<dbReference type="Gene3D" id="3.40.1550.20">
    <property type="entry name" value="Transcriptional regulator MraZ domain"/>
    <property type="match status" value="1"/>
</dbReference>
<dbReference type="GO" id="GO:0000976">
    <property type="term" value="F:transcription cis-regulatory region binding"/>
    <property type="evidence" value="ECO:0007669"/>
    <property type="project" value="TreeGrafter"/>
</dbReference>
<evidence type="ECO:0000313" key="1">
    <source>
        <dbReference type="EMBL" id="MBB3926570.1"/>
    </source>
</evidence>
<dbReference type="InterPro" id="IPR037914">
    <property type="entry name" value="SpoVT-AbrB_sf"/>
</dbReference>
<proteinExistence type="predicted"/>
<evidence type="ECO:0000313" key="2">
    <source>
        <dbReference type="Proteomes" id="UP000571950"/>
    </source>
</evidence>
<dbReference type="CDD" id="cd16321">
    <property type="entry name" value="MraZ_C"/>
    <property type="match status" value="1"/>
</dbReference>
<accession>A0A7W6BGJ9</accession>
<dbReference type="InterPro" id="IPR038619">
    <property type="entry name" value="MraZ_sf"/>
</dbReference>
<reference evidence="1 2" key="1">
    <citation type="submission" date="2020-08" db="EMBL/GenBank/DDBJ databases">
        <title>Genomic Encyclopedia of Type Strains, Phase IV (KMG-IV): sequencing the most valuable type-strain genomes for metagenomic binning, comparative biology and taxonomic classification.</title>
        <authorList>
            <person name="Goeker M."/>
        </authorList>
    </citation>
    <scope>NUCLEOTIDE SEQUENCE [LARGE SCALE GENOMIC DNA]</scope>
    <source>
        <strain evidence="1 2">DSM 26189</strain>
    </source>
</reference>
<comment type="caution">
    <text evidence="1">The sequence shown here is derived from an EMBL/GenBank/DDBJ whole genome shotgun (WGS) entry which is preliminary data.</text>
</comment>
<dbReference type="PANTHER" id="PTHR34701">
    <property type="entry name" value="TRANSCRIPTIONAL REGULATOR MRAZ"/>
    <property type="match status" value="1"/>
</dbReference>
<dbReference type="InterPro" id="IPR035644">
    <property type="entry name" value="MraZ_C"/>
</dbReference>
<dbReference type="GO" id="GO:0003700">
    <property type="term" value="F:DNA-binding transcription factor activity"/>
    <property type="evidence" value="ECO:0007669"/>
    <property type="project" value="InterPro"/>
</dbReference>
<name>A0A7W6BGJ9_9SPHN</name>
<dbReference type="SUPFAM" id="SSF89447">
    <property type="entry name" value="AbrB/MazE/MraZ-like"/>
    <property type="match status" value="1"/>
</dbReference>
<dbReference type="PANTHER" id="PTHR34701:SF1">
    <property type="entry name" value="TRANSCRIPTIONAL REGULATOR MRAZ"/>
    <property type="match status" value="1"/>
</dbReference>
<dbReference type="CDD" id="cd16320">
    <property type="entry name" value="MraZ_N"/>
    <property type="match status" value="1"/>
</dbReference>
<dbReference type="InterPro" id="IPR035642">
    <property type="entry name" value="MraZ_N"/>
</dbReference>
<keyword evidence="2" id="KW-1185">Reference proteome</keyword>